<keyword evidence="1" id="KW-0496">Mitochondrion</keyword>
<dbReference type="EMBL" id="JF706839">
    <property type="protein sequence ID" value="AEH68347.1"/>
    <property type="molecule type" value="Genomic_DNA"/>
</dbReference>
<evidence type="ECO:0000313" key="5">
    <source>
        <dbReference type="EMBL" id="AEH68361.1"/>
    </source>
</evidence>
<evidence type="ECO:0000313" key="1">
    <source>
        <dbReference type="EMBL" id="AEH68347.1"/>
    </source>
</evidence>
<name>G9CPW5_PHYNI</name>
<proteinExistence type="predicted"/>
<protein>
    <submittedName>
        <fullName evidence="1">Uncharacterized protein</fullName>
    </submittedName>
</protein>
<accession>G9CPW5</accession>
<dbReference type="EMBL" id="JF706841">
    <property type="protein sequence ID" value="AEH68349.1"/>
    <property type="molecule type" value="Genomic_DNA"/>
</dbReference>
<dbReference type="EMBL" id="JF706840">
    <property type="protein sequence ID" value="AEH68348.1"/>
    <property type="molecule type" value="Genomic_DNA"/>
</dbReference>
<evidence type="ECO:0000313" key="4">
    <source>
        <dbReference type="EMBL" id="AEH68351.1"/>
    </source>
</evidence>
<geneLocation type="mitochondrion" evidence="1"/>
<sequence length="28" mass="3173">MDPKAVFGISININKGIIKELTFILCYM</sequence>
<evidence type="ECO:0000313" key="6">
    <source>
        <dbReference type="EMBL" id="AEH68374.1"/>
    </source>
</evidence>
<dbReference type="EMBL" id="JF706843">
    <property type="protein sequence ID" value="AEH68351.1"/>
    <property type="molecule type" value="Genomic_DNA"/>
</dbReference>
<evidence type="ECO:0000313" key="3">
    <source>
        <dbReference type="EMBL" id="AEH68349.1"/>
    </source>
</evidence>
<evidence type="ECO:0000313" key="7">
    <source>
        <dbReference type="EMBL" id="AEH68379.1"/>
    </source>
</evidence>
<dbReference type="EMBL" id="JF706871">
    <property type="protein sequence ID" value="AEH68379.1"/>
    <property type="molecule type" value="Genomic_DNA"/>
</dbReference>
<dbReference type="EMBL" id="JF706853">
    <property type="protein sequence ID" value="AEH68361.1"/>
    <property type="molecule type" value="Genomic_DNA"/>
</dbReference>
<reference evidence="1" key="1">
    <citation type="journal article" date="2013" name="Phytopathology">
        <title>Analyses of the population structure in a global collection of Phytophthora nicotianae isolates inferred from mitochondrial and nuclear DNA sequences.</title>
        <authorList>
            <person name="Mammella M.A."/>
            <person name="Martin F.N."/>
            <person name="Cacciola S.O."/>
            <person name="Coffey M.D."/>
            <person name="Faedda R."/>
            <person name="Schena L."/>
        </authorList>
    </citation>
    <scope>NUCLEOTIDE SEQUENCE</scope>
    <source>
        <strain evidence="1">Correa3</strain>
        <strain evidence="2">Correa5</strain>
        <strain evidence="3">Correa8</strain>
        <strain evidence="5">P1495</strain>
        <strain evidence="6">P1955</strain>
        <strain evidence="4">P6115</strain>
        <strain evidence="7">P7449</strain>
    </source>
</reference>
<dbReference type="EMBL" id="JF706866">
    <property type="protein sequence ID" value="AEH68374.1"/>
    <property type="molecule type" value="Genomic_DNA"/>
</dbReference>
<evidence type="ECO:0000313" key="2">
    <source>
        <dbReference type="EMBL" id="AEH68348.1"/>
    </source>
</evidence>
<dbReference type="AlphaFoldDB" id="G9CPW5"/>
<organism evidence="1">
    <name type="scientific">Phytophthora nicotianae</name>
    <name type="common">Potato buckeye rot agent</name>
    <name type="synonym">Phytophthora parasitica</name>
    <dbReference type="NCBI Taxonomy" id="4792"/>
    <lineage>
        <taxon>Eukaryota</taxon>
        <taxon>Sar</taxon>
        <taxon>Stramenopiles</taxon>
        <taxon>Oomycota</taxon>
        <taxon>Peronosporomycetes</taxon>
        <taxon>Peronosporales</taxon>
        <taxon>Peronosporaceae</taxon>
        <taxon>Phytophthora</taxon>
    </lineage>
</organism>